<dbReference type="InterPro" id="IPR002083">
    <property type="entry name" value="MATH/TRAF_dom"/>
</dbReference>
<dbReference type="SUPFAM" id="SSF49599">
    <property type="entry name" value="TRAF domain-like"/>
    <property type="match status" value="1"/>
</dbReference>
<dbReference type="InterPro" id="IPR011333">
    <property type="entry name" value="SKP1/BTB/POZ_sf"/>
</dbReference>
<dbReference type="SUPFAM" id="SSF54695">
    <property type="entry name" value="POZ domain"/>
    <property type="match status" value="1"/>
</dbReference>
<dbReference type="InterPro" id="IPR008974">
    <property type="entry name" value="TRAF-like"/>
</dbReference>
<keyword evidence="6" id="KW-1185">Reference proteome</keyword>
<dbReference type="PANTHER" id="PTHR26379">
    <property type="entry name" value="BTB/POZ AND MATH DOMAIN-CONTAINING PROTEIN 1"/>
    <property type="match status" value="1"/>
</dbReference>
<dbReference type="Proteomes" id="UP001231189">
    <property type="component" value="Unassembled WGS sequence"/>
</dbReference>
<evidence type="ECO:0000256" key="1">
    <source>
        <dbReference type="ARBA" id="ARBA00004906"/>
    </source>
</evidence>
<dbReference type="Pfam" id="PF22486">
    <property type="entry name" value="MATH_2"/>
    <property type="match status" value="1"/>
</dbReference>
<feature type="domain" description="BTB" evidence="3">
    <location>
        <begin position="199"/>
        <end position="260"/>
    </location>
</feature>
<dbReference type="SMART" id="SM00225">
    <property type="entry name" value="BTB"/>
    <property type="match status" value="1"/>
</dbReference>
<evidence type="ECO:0000313" key="6">
    <source>
        <dbReference type="Proteomes" id="UP001231189"/>
    </source>
</evidence>
<dbReference type="PROSITE" id="PS50144">
    <property type="entry name" value="MATH"/>
    <property type="match status" value="1"/>
</dbReference>
<dbReference type="InterPro" id="IPR045005">
    <property type="entry name" value="BPM1-6"/>
</dbReference>
<comment type="similarity">
    <text evidence="2">Belongs to the Tdpoz family.</text>
</comment>
<evidence type="ECO:0000256" key="2">
    <source>
        <dbReference type="ARBA" id="ARBA00010846"/>
    </source>
</evidence>
<dbReference type="EMBL" id="JAUUTY010000007">
    <property type="protein sequence ID" value="KAK1603885.1"/>
    <property type="molecule type" value="Genomic_DNA"/>
</dbReference>
<dbReference type="Pfam" id="PF00651">
    <property type="entry name" value="BTB"/>
    <property type="match status" value="1"/>
</dbReference>
<evidence type="ECO:0000259" key="4">
    <source>
        <dbReference type="PROSITE" id="PS50144"/>
    </source>
</evidence>
<dbReference type="InterPro" id="IPR000210">
    <property type="entry name" value="BTB/POZ_dom"/>
</dbReference>
<dbReference type="PANTHER" id="PTHR26379:SF316">
    <property type="entry name" value="MATH DOMAIN-CONTAINING PROTEIN"/>
    <property type="match status" value="1"/>
</dbReference>
<dbReference type="Pfam" id="PF24570">
    <property type="entry name" value="BACK_BPM_SPOP"/>
    <property type="match status" value="1"/>
</dbReference>
<dbReference type="Gene3D" id="1.25.40.420">
    <property type="match status" value="1"/>
</dbReference>
<organism evidence="5 6">
    <name type="scientific">Lolium multiflorum</name>
    <name type="common">Italian ryegrass</name>
    <name type="synonym">Lolium perenne subsp. multiflorum</name>
    <dbReference type="NCBI Taxonomy" id="4521"/>
    <lineage>
        <taxon>Eukaryota</taxon>
        <taxon>Viridiplantae</taxon>
        <taxon>Streptophyta</taxon>
        <taxon>Embryophyta</taxon>
        <taxon>Tracheophyta</taxon>
        <taxon>Spermatophyta</taxon>
        <taxon>Magnoliopsida</taxon>
        <taxon>Liliopsida</taxon>
        <taxon>Poales</taxon>
        <taxon>Poaceae</taxon>
        <taxon>BOP clade</taxon>
        <taxon>Pooideae</taxon>
        <taxon>Poodae</taxon>
        <taxon>Poeae</taxon>
        <taxon>Poeae Chloroplast Group 2 (Poeae type)</taxon>
        <taxon>Loliodinae</taxon>
        <taxon>Loliinae</taxon>
        <taxon>Lolium</taxon>
    </lineage>
</organism>
<gene>
    <name evidence="5" type="ORF">QYE76_027558</name>
</gene>
<dbReference type="Gene3D" id="3.30.710.10">
    <property type="entry name" value="Potassium Channel Kv1.1, Chain A"/>
    <property type="match status" value="1"/>
</dbReference>
<dbReference type="InterPro" id="IPR056423">
    <property type="entry name" value="BACK_BPM_SPOP"/>
</dbReference>
<comment type="pathway">
    <text evidence="1">Protein modification; protein ubiquitination.</text>
</comment>
<feature type="domain" description="MATH" evidence="4">
    <location>
        <begin position="30"/>
        <end position="156"/>
    </location>
</feature>
<protein>
    <submittedName>
        <fullName evidence="5">Uncharacterized protein</fullName>
    </submittedName>
</protein>
<dbReference type="AlphaFoldDB" id="A0AAD8QJC5"/>
<accession>A0AAD8QJC5</accession>
<evidence type="ECO:0000313" key="5">
    <source>
        <dbReference type="EMBL" id="KAK1603885.1"/>
    </source>
</evidence>
<evidence type="ECO:0000259" key="3">
    <source>
        <dbReference type="PROSITE" id="PS50097"/>
    </source>
</evidence>
<sequence>MSTSALLSALRVGGRQKISASSFGARAQATGSHVFRIHRFTQVREKVANGAAIQSGTFGVGGHDWRVKCYPNGNAEEDRGCISLFLQNASHAKTGDAMAGYKLSILDKSWKPSRTRSTDEHHFMGRGWGWDKFMKLEELDKEKHLQDDCLSVLCDVTVDTGLRTEDYTDEVAAAEELTKAPPPFPVHGIAEAIWNRQEPDVKIEVGDGQTLAAHRWVLEAGSPVFKADLALAPNDTVAELRVGDMDADVCKALLRFMYTNSPPPELESMAGRLLVAADRYELEQLKLACEEALCKNIDTSSVTAALALAERHGCTVLRKAGMRFLSSPGNLDVVLASSDGLEKLKTSCPSALLELLDKKRPLNEQLISTRV</sequence>
<reference evidence="5" key="1">
    <citation type="submission" date="2023-07" db="EMBL/GenBank/DDBJ databases">
        <title>A chromosome-level genome assembly of Lolium multiflorum.</title>
        <authorList>
            <person name="Chen Y."/>
            <person name="Copetti D."/>
            <person name="Kolliker R."/>
            <person name="Studer B."/>
        </authorList>
    </citation>
    <scope>NUCLEOTIDE SEQUENCE</scope>
    <source>
        <strain evidence="5">02402/16</strain>
        <tissue evidence="5">Leaf</tissue>
    </source>
</reference>
<dbReference type="CDD" id="cd00121">
    <property type="entry name" value="MATH"/>
    <property type="match status" value="1"/>
</dbReference>
<dbReference type="GO" id="GO:0016567">
    <property type="term" value="P:protein ubiquitination"/>
    <property type="evidence" value="ECO:0007669"/>
    <property type="project" value="InterPro"/>
</dbReference>
<name>A0AAD8QJC5_LOLMU</name>
<comment type="caution">
    <text evidence="5">The sequence shown here is derived from an EMBL/GenBank/DDBJ whole genome shotgun (WGS) entry which is preliminary data.</text>
</comment>
<dbReference type="SMART" id="SM00061">
    <property type="entry name" value="MATH"/>
    <property type="match status" value="1"/>
</dbReference>
<dbReference type="Gene3D" id="2.60.210.10">
    <property type="entry name" value="Apoptosis, Tumor Necrosis Factor Receptor Associated Protein 2, Chain A"/>
    <property type="match status" value="1"/>
</dbReference>
<dbReference type="PROSITE" id="PS50097">
    <property type="entry name" value="BTB"/>
    <property type="match status" value="1"/>
</dbReference>
<proteinExistence type="inferred from homology"/>